<dbReference type="SUPFAM" id="SSF54292">
    <property type="entry name" value="2Fe-2S ferredoxin-like"/>
    <property type="match status" value="1"/>
</dbReference>
<dbReference type="InterPro" id="IPR036010">
    <property type="entry name" value="2Fe-2S_ferredoxin-like_sf"/>
</dbReference>
<dbReference type="GO" id="GO:0051536">
    <property type="term" value="F:iron-sulfur cluster binding"/>
    <property type="evidence" value="ECO:0007669"/>
    <property type="project" value="InterPro"/>
</dbReference>
<gene>
    <name evidence="2" type="ORF">HGI39_26505</name>
</gene>
<proteinExistence type="predicted"/>
<organism evidence="2 3">
    <name type="scientific">Clostridium beijerinckii</name>
    <name type="common">Clostridium MP</name>
    <dbReference type="NCBI Taxonomy" id="1520"/>
    <lineage>
        <taxon>Bacteria</taxon>
        <taxon>Bacillati</taxon>
        <taxon>Bacillota</taxon>
        <taxon>Clostridia</taxon>
        <taxon>Eubacteriales</taxon>
        <taxon>Clostridiaceae</taxon>
        <taxon>Clostridium</taxon>
    </lineage>
</organism>
<reference evidence="2" key="2">
    <citation type="journal article" date="2022" name="Nat. Biotechnol.">
        <title>Carbon-negative production of acetone and isopropanol by gas fermentation at industrial pilot scale.</title>
        <authorList>
            <person name="Liew F.E."/>
            <person name="Nogle R."/>
            <person name="Abdalla T."/>
            <person name="Rasor B.J."/>
            <person name="Canter C."/>
            <person name="Jensen R.O."/>
            <person name="Wang L."/>
            <person name="Strutz J."/>
            <person name="Chirania P."/>
            <person name="De Tissera S."/>
            <person name="Mueller A.P."/>
            <person name="Ruan Z."/>
            <person name="Gao A."/>
            <person name="Tran L."/>
            <person name="Engle N.L."/>
            <person name="Bromley J.C."/>
            <person name="Daniell J."/>
            <person name="Conrado R."/>
            <person name="Tschaplinski T.J."/>
            <person name="Giannone R.J."/>
            <person name="Hettich R.L."/>
            <person name="Karim A.S."/>
            <person name="Simpson S.D."/>
            <person name="Brown S.D."/>
            <person name="Leang C."/>
            <person name="Jewett M.C."/>
            <person name="Kopke M."/>
        </authorList>
    </citation>
    <scope>NUCLEOTIDE SEQUENCE</scope>
    <source>
        <strain evidence="2">DJ015</strain>
    </source>
</reference>
<dbReference type="InterPro" id="IPR042204">
    <property type="entry name" value="2Fe-2S-bd_N"/>
</dbReference>
<sequence>MRIENHPILGKPNKGRLVNFEFDGKTFKGYEGEPIATALRAAGVLVHRHTKKGSPRGIFCAIGRCTDCVMVVDGKPNVRTCVTPLAEGMKVQTQYGVSAKKEA</sequence>
<name>A0AAW3WIE0_CLOBE</name>
<dbReference type="EMBL" id="JABAGV010000253">
    <property type="protein sequence ID" value="MBC2478158.1"/>
    <property type="molecule type" value="Genomic_DNA"/>
</dbReference>
<protein>
    <submittedName>
        <fullName evidence="2">(2Fe-2S)-binding protein</fullName>
    </submittedName>
</protein>
<reference evidence="2" key="1">
    <citation type="submission" date="2020-04" db="EMBL/GenBank/DDBJ databases">
        <authorList>
            <person name="Brown S."/>
        </authorList>
    </citation>
    <scope>NUCLEOTIDE SEQUENCE</scope>
    <source>
        <strain evidence="2">DJ015</strain>
    </source>
</reference>
<keyword evidence="1" id="KW-0560">Oxidoreductase</keyword>
<dbReference type="Gene3D" id="3.10.20.440">
    <property type="entry name" value="2Fe-2S iron-sulphur cluster binding domain, sarcosine oxidase, alpha subunit, N-terminal domain"/>
    <property type="match status" value="1"/>
</dbReference>
<dbReference type="Pfam" id="PF13510">
    <property type="entry name" value="Fer2_4"/>
    <property type="match status" value="1"/>
</dbReference>
<evidence type="ECO:0000313" key="3">
    <source>
        <dbReference type="Proteomes" id="UP001194098"/>
    </source>
</evidence>
<accession>A0AAW3WIE0</accession>
<comment type="caution">
    <text evidence="2">The sequence shown here is derived from an EMBL/GenBank/DDBJ whole genome shotgun (WGS) entry which is preliminary data.</text>
</comment>
<evidence type="ECO:0000313" key="2">
    <source>
        <dbReference type="EMBL" id="MBC2478158.1"/>
    </source>
</evidence>
<dbReference type="GO" id="GO:0016491">
    <property type="term" value="F:oxidoreductase activity"/>
    <property type="evidence" value="ECO:0007669"/>
    <property type="project" value="UniProtKB-KW"/>
</dbReference>
<dbReference type="AlphaFoldDB" id="A0AAW3WIE0"/>
<evidence type="ECO:0000256" key="1">
    <source>
        <dbReference type="ARBA" id="ARBA00023002"/>
    </source>
</evidence>
<dbReference type="Proteomes" id="UP001194098">
    <property type="component" value="Unassembled WGS sequence"/>
</dbReference>
<dbReference type="RefSeq" id="WP_015394972.1">
    <property type="nucleotide sequence ID" value="NZ_JABAGV010000253.1"/>
</dbReference>